<feature type="region of interest" description="Disordered" evidence="1">
    <location>
        <begin position="22"/>
        <end position="45"/>
    </location>
</feature>
<evidence type="ECO:0000256" key="1">
    <source>
        <dbReference type="SAM" id="MobiDB-lite"/>
    </source>
</evidence>
<dbReference type="AlphaFoldDB" id="A0A5C2RRT7"/>
<reference evidence="2" key="1">
    <citation type="journal article" date="2018" name="Genome Biol. Evol.">
        <title>Genomics and development of Lentinus tigrinus, a white-rot wood-decaying mushroom with dimorphic fruiting bodies.</title>
        <authorList>
            <person name="Wu B."/>
            <person name="Xu Z."/>
            <person name="Knudson A."/>
            <person name="Carlson A."/>
            <person name="Chen N."/>
            <person name="Kovaka S."/>
            <person name="LaButti K."/>
            <person name="Lipzen A."/>
            <person name="Pennachio C."/>
            <person name="Riley R."/>
            <person name="Schakwitz W."/>
            <person name="Umezawa K."/>
            <person name="Ohm R.A."/>
            <person name="Grigoriev I.V."/>
            <person name="Nagy L.G."/>
            <person name="Gibbons J."/>
            <person name="Hibbett D."/>
        </authorList>
    </citation>
    <scope>NUCLEOTIDE SEQUENCE [LARGE SCALE GENOMIC DNA]</scope>
    <source>
        <strain evidence="2">ALCF2SS1-6</strain>
    </source>
</reference>
<dbReference type="STRING" id="1328759.A0A5C2RRT7"/>
<keyword evidence="3" id="KW-1185">Reference proteome</keyword>
<evidence type="ECO:0000313" key="2">
    <source>
        <dbReference type="EMBL" id="RPD54362.1"/>
    </source>
</evidence>
<protein>
    <submittedName>
        <fullName evidence="2">Uncharacterized protein</fullName>
    </submittedName>
</protein>
<dbReference type="Proteomes" id="UP000313359">
    <property type="component" value="Unassembled WGS sequence"/>
</dbReference>
<feature type="region of interest" description="Disordered" evidence="1">
    <location>
        <begin position="84"/>
        <end position="121"/>
    </location>
</feature>
<evidence type="ECO:0000313" key="3">
    <source>
        <dbReference type="Proteomes" id="UP000313359"/>
    </source>
</evidence>
<proteinExistence type="predicted"/>
<gene>
    <name evidence="2" type="ORF">L227DRAFT_353498</name>
</gene>
<dbReference type="EMBL" id="ML122307">
    <property type="protein sequence ID" value="RPD54362.1"/>
    <property type="molecule type" value="Genomic_DNA"/>
</dbReference>
<accession>A0A5C2RRT7</accession>
<dbReference type="Gene3D" id="3.60.130.30">
    <property type="match status" value="1"/>
</dbReference>
<dbReference type="OrthoDB" id="2756145at2759"/>
<sequence length="503" mass="56918">MSQANRTSSTTLSSVDLLFPSQSAEQRASGPAALASNVELGSDPSARRGAVQDLLQEWMMADRDKEDSDLFIVAPEKMDATYLLEDRPTGLSLEPPQELNMDDMPAQPTTKRKTSQKQLERSKRKLNLKIANGLSNRVKVIGTRIVVGALPITSTGWAGVDMNRRTQLEWLQQAWEKRTIAHIMLNELRFAKISYEKATPVFLVDEQGTAYAYRSSIFDWMFRVENGTTFMDRLISQNEEYIWKRCGDRDTLAIKANLRGCHWYNVIGVDRQNKPAPALTQFHRNFYEETEWLLQRGGPTDILIRLASSIFEQRFPSLVKRVRHCAECLKLMDEPFARYAEPMFGYWYNYCINGARVGAGVDGVMTRPHVDGKNLALMMCVVFVYGNFNYKEKAWLVLWEANVIIELPPGVFLFYPSSLFTHFNVDICDAQFYTTKGGEYPTRENTSPLNGVPGRGSIVFFNQATMFQLAEKGMTVAQGRAAGKDMTCDNNPFIADLPVPPAM</sequence>
<name>A0A5C2RRT7_9APHY</name>
<organism evidence="2 3">
    <name type="scientific">Lentinus tigrinus ALCF2SS1-6</name>
    <dbReference type="NCBI Taxonomy" id="1328759"/>
    <lineage>
        <taxon>Eukaryota</taxon>
        <taxon>Fungi</taxon>
        <taxon>Dikarya</taxon>
        <taxon>Basidiomycota</taxon>
        <taxon>Agaricomycotina</taxon>
        <taxon>Agaricomycetes</taxon>
        <taxon>Polyporales</taxon>
        <taxon>Polyporaceae</taxon>
        <taxon>Lentinus</taxon>
    </lineage>
</organism>